<reference evidence="3" key="1">
    <citation type="journal article" date="2015" name="Toxins">
        <title>Molecular cloning and functional analysis of gene clusters for the biosynthesis of indole-diterpenes in Penicillium crustosum and P. janthinellum.</title>
        <authorList>
            <person name="Nicholson M.J."/>
            <person name="Eaton C.J."/>
            <person name="Starkel C."/>
            <person name="Tapper B.A."/>
            <person name="Cox M.P."/>
            <person name="Scott B."/>
        </authorList>
    </citation>
    <scope>NUCLEOTIDE SEQUENCE</scope>
    <source>
        <strain evidence="3">PN2402</strain>
    </source>
</reference>
<feature type="region of interest" description="Disordered" evidence="1">
    <location>
        <begin position="547"/>
        <end position="579"/>
    </location>
</feature>
<feature type="compositionally biased region" description="Low complexity" evidence="1">
    <location>
        <begin position="606"/>
        <end position="638"/>
    </location>
</feature>
<feature type="compositionally biased region" description="Low complexity" evidence="1">
    <location>
        <begin position="479"/>
        <end position="506"/>
    </location>
</feature>
<feature type="compositionally biased region" description="Low complexity" evidence="1">
    <location>
        <begin position="547"/>
        <end position="568"/>
    </location>
</feature>
<name>A0A0E3D8M0_PENCR</name>
<feature type="compositionally biased region" description="Low complexity" evidence="1">
    <location>
        <begin position="715"/>
        <end position="727"/>
    </location>
</feature>
<feature type="chain" id="PRO_5002410181" evidence="2">
    <location>
        <begin position="18"/>
        <end position="743"/>
    </location>
</feature>
<gene>
    <name evidence="3" type="primary">PC-03</name>
</gene>
<protein>
    <submittedName>
        <fullName evidence="3">Cell wall protein</fullName>
    </submittedName>
</protein>
<dbReference type="EMBL" id="KC963408">
    <property type="protein sequence ID" value="AGZ20185.1"/>
    <property type="molecule type" value="Genomic_DNA"/>
</dbReference>
<evidence type="ECO:0000256" key="2">
    <source>
        <dbReference type="SAM" id="SignalP"/>
    </source>
</evidence>
<feature type="region of interest" description="Disordered" evidence="1">
    <location>
        <begin position="704"/>
        <end position="727"/>
    </location>
</feature>
<feature type="compositionally biased region" description="Polar residues" evidence="1">
    <location>
        <begin position="507"/>
        <end position="522"/>
    </location>
</feature>
<proteinExistence type="predicted"/>
<keyword evidence="2" id="KW-0732">Signal</keyword>
<organism evidence="3">
    <name type="scientific">Penicillium crustosum</name>
    <name type="common">Blue mold fungus</name>
    <dbReference type="NCBI Taxonomy" id="36656"/>
    <lineage>
        <taxon>Eukaryota</taxon>
        <taxon>Fungi</taxon>
        <taxon>Dikarya</taxon>
        <taxon>Ascomycota</taxon>
        <taxon>Pezizomycotina</taxon>
        <taxon>Eurotiomycetes</taxon>
        <taxon>Eurotiomycetidae</taxon>
        <taxon>Eurotiales</taxon>
        <taxon>Aspergillaceae</taxon>
        <taxon>Penicillium</taxon>
    </lineage>
</organism>
<feature type="region of interest" description="Disordered" evidence="1">
    <location>
        <begin position="479"/>
        <end position="533"/>
    </location>
</feature>
<evidence type="ECO:0000256" key="1">
    <source>
        <dbReference type="SAM" id="MobiDB-lite"/>
    </source>
</evidence>
<feature type="signal peptide" evidence="2">
    <location>
        <begin position="1"/>
        <end position="17"/>
    </location>
</feature>
<sequence>MRSSLVMLAGLAGAALAYPTDKAVEPRTLGLLGEILGDITVDVTSILSAVLGGHSHSSVDLLAGLSAEGAAALSGGALGCKSGVIHHKAKAALKLWLLFHADLDLSLKKSLISWCEGNDELVLSEDVLAALSVYIPGCADIAAQGQLYVTIDGIFDAASLESALVLSASAQASLAAWIEAKLDLDVGVKVGLNVCAAGGVVGSLAADIKASLLAWINSKECDLSAHLKVTVLAWINGHAGGDLVEIGALAETALSTISVGASIGVHVLESGLLSLGGQASLAAFLGVDLAAGLSTDVKLALEACAKGELATAVELDIRTQLAIWLHSSDCSLGVELKAVVLLWLSFAVEADVSASLDLVGGLVTDVTGLLTETVSGLSVDLRGALSLCAAGGSLVDLSFAARAELAAFLSGCTSIDIDVTIQIIIIQWFTGCSIPGAPSVPASSSVPSLPSSTPYLPGTSAVPSGPSASVSVSVPAGTPAVPSGPGASVSVSVPAGTPVPSGPAASTTPCDTETSEIVSSTVIPGGPNGSGSVTVPATVTVPAVPTGTAPAETPTGVSPTGTPVVTGPAASTTPCDTETSEIVSSTVIPGGPNESGSQTVTVPAVPTGTAPAETPSGVAPTGTPVATGPAPSGPAATTDVPVPSGPAASTPCDTETSAVVTSTVIPGGPIPSGPAATTDVPVPSGPAASTPCDTETSAVVTSTVIPGGPAPSGPAPTSAPSAPSGGDVVTITKTVTATVCGCE</sequence>
<accession>A0A0E3D8M0</accession>
<evidence type="ECO:0000313" key="3">
    <source>
        <dbReference type="EMBL" id="AGZ20185.1"/>
    </source>
</evidence>
<dbReference type="AlphaFoldDB" id="A0A0E3D8M0"/>
<feature type="compositionally biased region" description="Polar residues" evidence="1">
    <location>
        <begin position="569"/>
        <end position="579"/>
    </location>
</feature>
<feature type="region of interest" description="Disordered" evidence="1">
    <location>
        <begin position="606"/>
        <end position="653"/>
    </location>
</feature>